<keyword evidence="1" id="KW-0472">Membrane</keyword>
<geneLocation type="mitochondrion" evidence="2"/>
<reference evidence="2" key="1">
    <citation type="submission" date="2015-06" db="EMBL/GenBank/DDBJ databases">
        <title>High-throughput detection of wild bee species with mitogenome skimming and resequencing (mt-S/R).</title>
        <authorList>
            <person name="Tang M."/>
            <person name="Hardman C."/>
            <person name="Ji Y."/>
            <person name="Meng G."/>
            <person name="Liu S."/>
            <person name="Tan M."/>
            <person name="Yang S."/>
            <person name="Yang C."/>
            <person name="Moss E."/>
            <person name="Nevard T."/>
            <person name="Potts S.G."/>
            <person name="Zhou X."/>
            <person name="Yu D.W."/>
        </authorList>
    </citation>
    <scope>NUCLEOTIDE SEQUENCE</scope>
</reference>
<dbReference type="EMBL" id="KT164611">
    <property type="protein sequence ID" value="ALO64380.1"/>
    <property type="molecule type" value="Genomic_DNA"/>
</dbReference>
<name>A0A0S2LS71_9HYME</name>
<dbReference type="AlphaFoldDB" id="A0A0S2LS71"/>
<accession>A0A0S2LS71</accession>
<keyword evidence="2" id="KW-0496">Mitochondrion</keyword>
<evidence type="ECO:0000256" key="1">
    <source>
        <dbReference type="SAM" id="Phobius"/>
    </source>
</evidence>
<keyword evidence="1" id="KW-1133">Transmembrane helix</keyword>
<keyword evidence="1" id="KW-0812">Transmembrane</keyword>
<protein>
    <submittedName>
        <fullName evidence="2">ATP synthase F0 subunit 8</fullName>
    </submittedName>
</protein>
<evidence type="ECO:0000313" key="2">
    <source>
        <dbReference type="EMBL" id="ALO64380.1"/>
    </source>
</evidence>
<organism evidence="2">
    <name type="scientific">Sphecodes ephippius</name>
    <dbReference type="NCBI Taxonomy" id="1126396"/>
    <lineage>
        <taxon>Eukaryota</taxon>
        <taxon>Metazoa</taxon>
        <taxon>Ecdysozoa</taxon>
        <taxon>Arthropoda</taxon>
        <taxon>Hexapoda</taxon>
        <taxon>Insecta</taxon>
        <taxon>Pterygota</taxon>
        <taxon>Neoptera</taxon>
        <taxon>Endopterygota</taxon>
        <taxon>Hymenoptera</taxon>
        <taxon>Apocrita</taxon>
        <taxon>Aculeata</taxon>
        <taxon>Apoidea</taxon>
        <taxon>Anthophila</taxon>
        <taxon>Halictidae</taxon>
        <taxon>Halictinae</taxon>
        <taxon>Sphecodini</taxon>
        <taxon>Sphecodes</taxon>
    </lineage>
</organism>
<gene>
    <name evidence="2" type="primary">ATP8</name>
</gene>
<feature type="transmembrane region" description="Helical" evidence="1">
    <location>
        <begin position="6"/>
        <end position="30"/>
    </location>
</feature>
<proteinExistence type="predicted"/>
<sequence length="51" mass="6408">MPQMSPMYWILLFIWMLLYSYMFISMMFFITNYNLFTSSKIIYKKINIKFN</sequence>